<evidence type="ECO:0000259" key="1">
    <source>
        <dbReference type="Pfam" id="PF11195"/>
    </source>
</evidence>
<dbReference type="Proteomes" id="UP000324170">
    <property type="component" value="Unassembled WGS sequence"/>
</dbReference>
<dbReference type="Proteomes" id="UP000032721">
    <property type="component" value="Chromosome"/>
</dbReference>
<name>A0A068QWU0_9GAMM</name>
<dbReference type="KEGG" id="xdo:XDD1_3817"/>
<dbReference type="HOGENOM" id="CLU_093188_0_0_6"/>
<evidence type="ECO:0000313" key="3">
    <source>
        <dbReference type="EMBL" id="CDG19502.1"/>
    </source>
</evidence>
<dbReference type="AlphaFoldDB" id="A0A068QWU0"/>
<dbReference type="RefSeq" id="WP_052705740.1">
    <property type="nucleotide sequence ID" value="NZ_CAWMED010000001.1"/>
</dbReference>
<keyword evidence="6" id="KW-1185">Reference proteome</keyword>
<evidence type="ECO:0000313" key="5">
    <source>
        <dbReference type="Proteomes" id="UP000032721"/>
    </source>
</evidence>
<dbReference type="EMBL" id="FO704550">
    <property type="protein sequence ID" value="CDG19502.1"/>
    <property type="molecule type" value="Genomic_DNA"/>
</dbReference>
<organism evidence="3 5">
    <name type="scientific">Xenorhabdus doucetiae</name>
    <dbReference type="NCBI Taxonomy" id="351671"/>
    <lineage>
        <taxon>Bacteria</taxon>
        <taxon>Pseudomonadati</taxon>
        <taxon>Pseudomonadota</taxon>
        <taxon>Gammaproteobacteria</taxon>
        <taxon>Enterobacterales</taxon>
        <taxon>Morganellaceae</taxon>
        <taxon>Xenorhabdus</taxon>
    </lineage>
</organism>
<reference evidence="4 6" key="2">
    <citation type="submission" date="2019-07" db="EMBL/GenBank/DDBJ databases">
        <title>Genomic Encyclopedia of Type Strains, Phase I: the one thousand microbial genomes (KMG-I) project.</title>
        <authorList>
            <person name="Kyrpides N."/>
        </authorList>
    </citation>
    <scope>NUCLEOTIDE SEQUENCE [LARGE SCALE GENOMIC DNA]</scope>
    <source>
        <strain evidence="4 6">DSM 17909</strain>
    </source>
</reference>
<dbReference type="Pfam" id="PF25136">
    <property type="entry name" value="DUF7823"/>
    <property type="match status" value="1"/>
</dbReference>
<reference evidence="3 5" key="1">
    <citation type="submission" date="2013-07" db="EMBL/GenBank/DDBJ databases">
        <authorList>
            <person name="Genoscope - CEA"/>
        </authorList>
    </citation>
    <scope>NUCLEOTIDE SEQUENCE [LARGE SCALE GENOMIC DNA]</scope>
    <source>
        <strain evidence="3">FRM16</strain>
        <strain evidence="5">FRM16 / DSM 17909</strain>
    </source>
</reference>
<dbReference type="Pfam" id="PF11195">
    <property type="entry name" value="Tad2-like"/>
    <property type="match status" value="1"/>
</dbReference>
<dbReference type="OrthoDB" id="6448141at2"/>
<protein>
    <submittedName>
        <fullName evidence="4">Uncharacterized protein DUF2829</fullName>
    </submittedName>
</protein>
<dbReference type="InterPro" id="IPR021361">
    <property type="entry name" value="Tad2-like_dom"/>
</dbReference>
<sequence length="239" mass="27021">MSEINKLDNKQCSFDPDQYKKKIDVDDVAPIGSFPWAIIKLYLGQKVRRNSWASPYEHIKLTPSSTGSDGKNIPPQIWVIDKDDEQIWVPEQEDMMACDWELAQMLSFDLKVGTGTNKYNNFQSWGYENIGTDESPFGTLTNLQSTLGLGNIISEFLVAEEEPIGTFSYISLILRDLKILPNPQSNFLEVAVNGSIYNLGSSRTGNYDDGQYTSRDAKALGEVLKQNVGNTLHFFFQWK</sequence>
<dbReference type="EMBL" id="VNHN01000084">
    <property type="protein sequence ID" value="TYO98191.1"/>
    <property type="molecule type" value="Genomic_DNA"/>
</dbReference>
<feature type="domain" description="DUF7823" evidence="2">
    <location>
        <begin position="134"/>
        <end position="239"/>
    </location>
</feature>
<evidence type="ECO:0000259" key="2">
    <source>
        <dbReference type="Pfam" id="PF25136"/>
    </source>
</evidence>
<accession>A0A068QWU0</accession>
<gene>
    <name evidence="4" type="ORF">LY16_03337</name>
    <name evidence="3" type="ORF">XDD1_3817</name>
</gene>
<dbReference type="STRING" id="351671.XDD1_3817"/>
<dbReference type="InterPro" id="IPR056725">
    <property type="entry name" value="DUF7823"/>
</dbReference>
<feature type="domain" description="Thoeris anti-defense 2-like" evidence="1">
    <location>
        <begin position="33"/>
        <end position="102"/>
    </location>
</feature>
<evidence type="ECO:0000313" key="4">
    <source>
        <dbReference type="EMBL" id="TYO98191.1"/>
    </source>
</evidence>
<proteinExistence type="predicted"/>
<evidence type="ECO:0000313" key="6">
    <source>
        <dbReference type="Proteomes" id="UP000324170"/>
    </source>
</evidence>